<evidence type="ECO:0000313" key="3">
    <source>
        <dbReference type="Proteomes" id="UP000478052"/>
    </source>
</evidence>
<feature type="non-terminal residue" evidence="2">
    <location>
        <position position="344"/>
    </location>
</feature>
<dbReference type="AlphaFoldDB" id="A0A6G0VGV8"/>
<dbReference type="Pfam" id="PF04937">
    <property type="entry name" value="DUF659"/>
    <property type="match status" value="1"/>
</dbReference>
<feature type="domain" description="DUF659" evidence="1">
    <location>
        <begin position="2"/>
        <end position="143"/>
    </location>
</feature>
<evidence type="ECO:0000259" key="1">
    <source>
        <dbReference type="Pfam" id="PF04937"/>
    </source>
</evidence>
<keyword evidence="3" id="KW-1185">Reference proteome</keyword>
<comment type="caution">
    <text evidence="2">The sequence shown here is derived from an EMBL/GenBank/DDBJ whole genome shotgun (WGS) entry which is preliminary data.</text>
</comment>
<dbReference type="InterPro" id="IPR012337">
    <property type="entry name" value="RNaseH-like_sf"/>
</dbReference>
<dbReference type="OrthoDB" id="6604965at2759"/>
<dbReference type="SUPFAM" id="SSF53098">
    <property type="entry name" value="Ribonuclease H-like"/>
    <property type="match status" value="1"/>
</dbReference>
<proteinExistence type="predicted"/>
<name>A0A6G0VGV8_APHCR</name>
<gene>
    <name evidence="2" type="ORF">FWK35_00038330</name>
</gene>
<accession>A0A6G0VGV8</accession>
<evidence type="ECO:0000313" key="2">
    <source>
        <dbReference type="EMBL" id="KAF0682606.1"/>
    </source>
</evidence>
<protein>
    <submittedName>
        <fullName evidence="2">DUF659 domain-containing protein</fullName>
    </submittedName>
</protein>
<dbReference type="Proteomes" id="UP000478052">
    <property type="component" value="Unassembled WGS sequence"/>
</dbReference>
<sequence>MPDRSTLRKNYVSTIYEETLLKIRDLIQNGPIWVSIDESTDIEGRYIGNVIIGKLNSEPSEPILLTCENLEKCNHKTIAKLFNDSMSLIWPNNIQHEQVLLFVTDAAPYMIKAANALEVLYPKMIHLTCLAHALHRVAETVRCQYPDVDLLISTIKRIFLKAPSRIEIFKNNYPNIPLPPEPIITRWGTWLQAVNYYSKYYDEIKNIVSMLDSEHAASISKGKEIFERPNIKSALSYIVSNFSFLGESISKLENTKILLSESIQIIDLSISKINESEGPTAKLLKNKMNVVLNKNSGLKTIKCIRNILCGIENEDTMELNLSPSEITAMKYAPITSCDVERSFS</sequence>
<reference evidence="2 3" key="1">
    <citation type="submission" date="2019-08" db="EMBL/GenBank/DDBJ databases">
        <title>Whole genome of Aphis craccivora.</title>
        <authorList>
            <person name="Voronova N.V."/>
            <person name="Shulinski R.S."/>
            <person name="Bandarenka Y.V."/>
            <person name="Zhorov D.G."/>
            <person name="Warner D."/>
        </authorList>
    </citation>
    <scope>NUCLEOTIDE SEQUENCE [LARGE SCALE GENOMIC DNA]</scope>
    <source>
        <strain evidence="2">180601</strain>
        <tissue evidence="2">Whole Body</tissue>
    </source>
</reference>
<dbReference type="EMBL" id="VUJU01017499">
    <property type="protein sequence ID" value="KAF0682606.1"/>
    <property type="molecule type" value="Genomic_DNA"/>
</dbReference>
<organism evidence="2 3">
    <name type="scientific">Aphis craccivora</name>
    <name type="common">Cowpea aphid</name>
    <dbReference type="NCBI Taxonomy" id="307492"/>
    <lineage>
        <taxon>Eukaryota</taxon>
        <taxon>Metazoa</taxon>
        <taxon>Ecdysozoa</taxon>
        <taxon>Arthropoda</taxon>
        <taxon>Hexapoda</taxon>
        <taxon>Insecta</taxon>
        <taxon>Pterygota</taxon>
        <taxon>Neoptera</taxon>
        <taxon>Paraneoptera</taxon>
        <taxon>Hemiptera</taxon>
        <taxon>Sternorrhyncha</taxon>
        <taxon>Aphidomorpha</taxon>
        <taxon>Aphidoidea</taxon>
        <taxon>Aphididae</taxon>
        <taxon>Aphidini</taxon>
        <taxon>Aphis</taxon>
        <taxon>Aphis</taxon>
    </lineage>
</organism>
<dbReference type="InterPro" id="IPR007021">
    <property type="entry name" value="DUF659"/>
</dbReference>